<name>A0A518I333_9BACT</name>
<accession>A0A518I333</accession>
<dbReference type="AlphaFoldDB" id="A0A518I333"/>
<reference evidence="1 2" key="1">
    <citation type="submission" date="2019-03" db="EMBL/GenBank/DDBJ databases">
        <title>Deep-cultivation of Planctomycetes and their phenomic and genomic characterization uncovers novel biology.</title>
        <authorList>
            <person name="Wiegand S."/>
            <person name="Jogler M."/>
            <person name="Boedeker C."/>
            <person name="Pinto D."/>
            <person name="Vollmers J."/>
            <person name="Rivas-Marin E."/>
            <person name="Kohn T."/>
            <person name="Peeters S.H."/>
            <person name="Heuer A."/>
            <person name="Rast P."/>
            <person name="Oberbeckmann S."/>
            <person name="Bunk B."/>
            <person name="Jeske O."/>
            <person name="Meyerdierks A."/>
            <person name="Storesund J.E."/>
            <person name="Kallscheuer N."/>
            <person name="Luecker S."/>
            <person name="Lage O.M."/>
            <person name="Pohl T."/>
            <person name="Merkel B.J."/>
            <person name="Hornburger P."/>
            <person name="Mueller R.-W."/>
            <person name="Bruemmer F."/>
            <person name="Labrenz M."/>
            <person name="Spormann A.M."/>
            <person name="Op den Camp H."/>
            <person name="Overmann J."/>
            <person name="Amann R."/>
            <person name="Jetten M.S.M."/>
            <person name="Mascher T."/>
            <person name="Medema M.H."/>
            <person name="Devos D.P."/>
            <person name="Kaster A.-K."/>
            <person name="Ovreas L."/>
            <person name="Rohde M."/>
            <person name="Galperin M.Y."/>
            <person name="Jogler C."/>
        </authorList>
    </citation>
    <scope>NUCLEOTIDE SEQUENCE [LARGE SCALE GENOMIC DNA]</scope>
    <source>
        <strain evidence="1 2">Enr13</strain>
    </source>
</reference>
<dbReference type="EMBL" id="CP037423">
    <property type="protein sequence ID" value="QDV47519.1"/>
    <property type="molecule type" value="Genomic_DNA"/>
</dbReference>
<dbReference type="KEGG" id="snep:Enr13x_74290"/>
<evidence type="ECO:0000313" key="1">
    <source>
        <dbReference type="EMBL" id="QDV47519.1"/>
    </source>
</evidence>
<evidence type="ECO:0000313" key="2">
    <source>
        <dbReference type="Proteomes" id="UP000319004"/>
    </source>
</evidence>
<gene>
    <name evidence="1" type="ORF">Enr13x_74290</name>
</gene>
<protein>
    <submittedName>
        <fullName evidence="1">Uncharacterized protein</fullName>
    </submittedName>
</protein>
<sequence length="304" mass="33712">MGSLGELKLRVSQTPAYSAQTRHRHRLGFEVLVLLRDHSLAHVRSPKIAFRCRLARQCETGIKREASVDIGGNIPKTIYVFVINMMFLCSGCARPIGQPTLPPFGPPIIGQPISPPTGRPIGQPISNPIGPPVDGIFSLSGSATQQATVRTALSRCTFPFDRLRPGLQRAGLRSIDIFWEPTDEESLGWASTGGQIGISNSIDGLQAERTVILELGHAVDFFYLTPEMRKSIIRLWHPDIPDNHQWFGSTAYWDQNGEAFSTLFLWAFADEELWIDAGYSHKPSAELASELRAILLPETVVNWQ</sequence>
<organism evidence="1 2">
    <name type="scientific">Stieleria neptunia</name>
    <dbReference type="NCBI Taxonomy" id="2527979"/>
    <lineage>
        <taxon>Bacteria</taxon>
        <taxon>Pseudomonadati</taxon>
        <taxon>Planctomycetota</taxon>
        <taxon>Planctomycetia</taxon>
        <taxon>Pirellulales</taxon>
        <taxon>Pirellulaceae</taxon>
        <taxon>Stieleria</taxon>
    </lineage>
</organism>
<keyword evidence="2" id="KW-1185">Reference proteome</keyword>
<proteinExistence type="predicted"/>
<dbReference type="Proteomes" id="UP000319004">
    <property type="component" value="Chromosome"/>
</dbReference>